<dbReference type="EMBL" id="VTOX01000012">
    <property type="protein sequence ID" value="NKE68749.1"/>
    <property type="molecule type" value="Genomic_DNA"/>
</dbReference>
<proteinExistence type="predicted"/>
<dbReference type="AlphaFoldDB" id="A0A7X6DKG7"/>
<name>A0A7X6DKG7_9BURK</name>
<protein>
    <submittedName>
        <fullName evidence="1">Uncharacterized protein</fullName>
    </submittedName>
</protein>
<gene>
    <name evidence="1" type="ORF">RAMLITH_23280</name>
</gene>
<evidence type="ECO:0000313" key="2">
    <source>
        <dbReference type="Proteomes" id="UP000521868"/>
    </source>
</evidence>
<evidence type="ECO:0000313" key="1">
    <source>
        <dbReference type="EMBL" id="NKE68749.1"/>
    </source>
</evidence>
<comment type="caution">
    <text evidence="1">The sequence shown here is derived from an EMBL/GenBank/DDBJ whole genome shotgun (WGS) entry which is preliminary data.</text>
</comment>
<sequence>MYRIERAVSDWRRVYMRLCAAQDWLRHGTGAPPADLGPAGGDLVEQVSRLQDEEEQALRAIDAALLAAKTRAADGGERRSAN</sequence>
<dbReference type="Proteomes" id="UP000521868">
    <property type="component" value="Unassembled WGS sequence"/>
</dbReference>
<dbReference type="RefSeq" id="WP_168109876.1">
    <property type="nucleotide sequence ID" value="NZ_VTOX01000012.1"/>
</dbReference>
<organism evidence="1 2">
    <name type="scientific">Ramlibacter lithotrophicus</name>
    <dbReference type="NCBI Taxonomy" id="2606681"/>
    <lineage>
        <taxon>Bacteria</taxon>
        <taxon>Pseudomonadati</taxon>
        <taxon>Pseudomonadota</taxon>
        <taxon>Betaproteobacteria</taxon>
        <taxon>Burkholderiales</taxon>
        <taxon>Comamonadaceae</taxon>
        <taxon>Ramlibacter</taxon>
    </lineage>
</organism>
<reference evidence="1 2" key="1">
    <citation type="journal article" date="2020" name="Nature">
        <title>Bacterial chemolithoautotrophy via manganese oxidation.</title>
        <authorList>
            <person name="Yu H."/>
            <person name="Leadbetter J.R."/>
        </authorList>
    </citation>
    <scope>NUCLEOTIDE SEQUENCE [LARGE SCALE GENOMIC DNA]</scope>
    <source>
        <strain evidence="1 2">RBP-1</strain>
    </source>
</reference>
<accession>A0A7X6DKG7</accession>
<keyword evidence="2" id="KW-1185">Reference proteome</keyword>